<organism evidence="1 2">
    <name type="scientific">Corynebacterium hylobatis</name>
    <dbReference type="NCBI Taxonomy" id="1859290"/>
    <lineage>
        <taxon>Bacteria</taxon>
        <taxon>Bacillati</taxon>
        <taxon>Actinomycetota</taxon>
        <taxon>Actinomycetes</taxon>
        <taxon>Mycobacteriales</taxon>
        <taxon>Corynebacteriaceae</taxon>
        <taxon>Corynebacterium</taxon>
    </lineage>
</organism>
<gene>
    <name evidence="1" type="ORF">EAH68_07740</name>
</gene>
<dbReference type="OrthoDB" id="4407100at2"/>
<dbReference type="AlphaFoldDB" id="A0A430HYB2"/>
<sequence>MPVEELLDRTCIALGRYPTPDAVFRLDGTFIGRGAYHFSHPDLRAELMQEPLPVEPGRMQLILDRIGGWIFDITVDENPAWSLEPIRMELTDTVPLLPGPQIRLPEFNAVTMVHAGDPLPPDLERAIIVDALLEHMAAEVPDPVSAMELYTVLSEAGRPFALPEIEPLVRTTPDVEVLFELLRLAAGESPPRLTKPGFLPVKYTRQLVEQFPVLRPVQRSSYHGGHFRYSYSSRDAELLTSIIELGRRVGVLAAGPGEQLTATDFGREVLTGEEGVLARLKAEILRARIGAVPYPTVAGPESPGLTFAQFLEKQDPPVKYERGYEDEHLYRQFLNEELPRDGWREPLPF</sequence>
<dbReference type="Proteomes" id="UP000274907">
    <property type="component" value="Unassembled WGS sequence"/>
</dbReference>
<accession>A0A430HYB2</accession>
<evidence type="ECO:0000313" key="2">
    <source>
        <dbReference type="Proteomes" id="UP000274907"/>
    </source>
</evidence>
<protein>
    <submittedName>
        <fullName evidence="1">Uncharacterized protein</fullName>
    </submittedName>
</protein>
<name>A0A430HYB2_9CORY</name>
<reference evidence="1 2" key="1">
    <citation type="submission" date="2018-12" db="EMBL/GenBank/DDBJ databases">
        <title>YIM 101343 draft genome.</title>
        <authorList>
            <person name="Chen X."/>
        </authorList>
    </citation>
    <scope>NUCLEOTIDE SEQUENCE [LARGE SCALE GENOMIC DNA]</scope>
    <source>
        <strain evidence="1 2">YIM 101343</strain>
    </source>
</reference>
<proteinExistence type="predicted"/>
<comment type="caution">
    <text evidence="1">The sequence shown here is derived from an EMBL/GenBank/DDBJ whole genome shotgun (WGS) entry which is preliminary data.</text>
</comment>
<keyword evidence="2" id="KW-1185">Reference proteome</keyword>
<evidence type="ECO:0000313" key="1">
    <source>
        <dbReference type="EMBL" id="RSZ63538.1"/>
    </source>
</evidence>
<dbReference type="EMBL" id="RXHJ01000007">
    <property type="protein sequence ID" value="RSZ63538.1"/>
    <property type="molecule type" value="Genomic_DNA"/>
</dbReference>